<dbReference type="RefSeq" id="WP_082751018.1">
    <property type="nucleotide sequence ID" value="NZ_BAAAGB010000001.1"/>
</dbReference>
<accession>A0A7V8RCU1</accession>
<dbReference type="PANTHER" id="PTHR14226:SF78">
    <property type="entry name" value="SLR0060 PROTEIN"/>
    <property type="match status" value="1"/>
</dbReference>
<dbReference type="EMBL" id="VDES01000002">
    <property type="protein sequence ID" value="MBA1374110.1"/>
    <property type="molecule type" value="Genomic_DNA"/>
</dbReference>
<evidence type="ECO:0000313" key="6">
    <source>
        <dbReference type="EMBL" id="MBA1374110.1"/>
    </source>
</evidence>
<keyword evidence="7" id="KW-1185">Reference proteome</keyword>
<evidence type="ECO:0000256" key="2">
    <source>
        <dbReference type="ARBA" id="ARBA00022963"/>
    </source>
</evidence>
<dbReference type="Proteomes" id="UP000589292">
    <property type="component" value="Unassembled WGS sequence"/>
</dbReference>
<dbReference type="GO" id="GO:0016787">
    <property type="term" value="F:hydrolase activity"/>
    <property type="evidence" value="ECO:0007669"/>
    <property type="project" value="UniProtKB-UniRule"/>
</dbReference>
<dbReference type="PANTHER" id="PTHR14226">
    <property type="entry name" value="NEUROPATHY TARGET ESTERASE/SWISS CHEESE D.MELANOGASTER"/>
    <property type="match status" value="1"/>
</dbReference>
<feature type="active site" description="Nucleophile" evidence="4">
    <location>
        <position position="67"/>
    </location>
</feature>
<evidence type="ECO:0000256" key="3">
    <source>
        <dbReference type="ARBA" id="ARBA00023098"/>
    </source>
</evidence>
<reference evidence="6 7" key="1">
    <citation type="journal article" date="1994" name="Int. J. Syst. Bacteriol.">
        <title>Phylogenetic positions of novel aerobic, bacteriochlorophyll a-containing bacteria and description of Roseococcus thiosulfatophilus gen. nov., sp. nov., Erythromicrobium ramosum gen. nov., sp. nov., and Erythrobacter litoralis sp. nov.</title>
        <authorList>
            <person name="Yurkov V."/>
            <person name="Stackebrandt E."/>
            <person name="Holmes A."/>
            <person name="Fuerst J.A."/>
            <person name="Hugenholtz P."/>
            <person name="Golecki J."/>
            <person name="Gad'on N."/>
            <person name="Gorlenko V.M."/>
            <person name="Kompantseva E.I."/>
            <person name="Drews G."/>
        </authorList>
    </citation>
    <scope>NUCLEOTIDE SEQUENCE [LARGE SCALE GENOMIC DNA]</scope>
    <source>
        <strain evidence="6 7">KR-99</strain>
    </source>
</reference>
<organism evidence="6 7">
    <name type="scientific">Sphingomonas ursincola</name>
    <dbReference type="NCBI Taxonomy" id="56361"/>
    <lineage>
        <taxon>Bacteria</taxon>
        <taxon>Pseudomonadati</taxon>
        <taxon>Pseudomonadota</taxon>
        <taxon>Alphaproteobacteria</taxon>
        <taxon>Sphingomonadales</taxon>
        <taxon>Sphingomonadaceae</taxon>
        <taxon>Sphingomonas</taxon>
    </lineage>
</organism>
<feature type="short sequence motif" description="DGA/G" evidence="4">
    <location>
        <begin position="219"/>
        <end position="221"/>
    </location>
</feature>
<gene>
    <name evidence="6" type="ORF">FG486_07155</name>
</gene>
<dbReference type="Pfam" id="PF01734">
    <property type="entry name" value="Patatin"/>
    <property type="match status" value="1"/>
</dbReference>
<feature type="domain" description="PNPLA" evidence="5">
    <location>
        <begin position="33"/>
        <end position="232"/>
    </location>
</feature>
<dbReference type="Gene3D" id="3.40.1090.10">
    <property type="entry name" value="Cytosolic phospholipase A2 catalytic domain"/>
    <property type="match status" value="2"/>
</dbReference>
<dbReference type="InterPro" id="IPR002641">
    <property type="entry name" value="PNPLA_dom"/>
</dbReference>
<evidence type="ECO:0000256" key="4">
    <source>
        <dbReference type="PROSITE-ProRule" id="PRU01161"/>
    </source>
</evidence>
<feature type="active site" description="Proton acceptor" evidence="4">
    <location>
        <position position="219"/>
    </location>
</feature>
<name>A0A7V8RCU1_9SPHN</name>
<keyword evidence="3 4" id="KW-0443">Lipid metabolism</keyword>
<dbReference type="SUPFAM" id="SSF52151">
    <property type="entry name" value="FabD/lysophospholipase-like"/>
    <property type="match status" value="1"/>
</dbReference>
<dbReference type="InterPro" id="IPR050301">
    <property type="entry name" value="NTE"/>
</dbReference>
<comment type="caution">
    <text evidence="6">The sequence shown here is derived from an EMBL/GenBank/DDBJ whole genome shotgun (WGS) entry which is preliminary data.</text>
</comment>
<evidence type="ECO:0000313" key="7">
    <source>
        <dbReference type="Proteomes" id="UP000589292"/>
    </source>
</evidence>
<sequence length="362" mass="39811">MAKAGPSSAAYAADAKPKSDRYVAAANSKPVNLALQGGGAHGAFAWGVLDKLLEDGRLHFDAVSATSAGAMNATVLGYGLTIGGAEGAREELAKFWKKISDEGAKGPLQPSWIDKALGNHSLDFSPAFVFMDILSRVMSPYELNPFNFNPLRQVLESSVDFDVLREGCPIKLFLSATNVRTGKVRMFENHEIGPDQVLASGCLPFMFQTIEIDGEAYWDGGYMGNPAIFPLIYGSQTSDVVIVHINPLNREEVPKTAKDILNRINEISFNSSLMREMRAIAFVTHLIDDGQLNDDKHRRMLIHSIQDEVFMESLGVTSKLNPDWSFMQKLRDVGRACASQWLENHFDDVGVTSSTDIKSFFL</sequence>
<dbReference type="PROSITE" id="PS51635">
    <property type="entry name" value="PNPLA"/>
    <property type="match status" value="1"/>
</dbReference>
<evidence type="ECO:0000256" key="1">
    <source>
        <dbReference type="ARBA" id="ARBA00022801"/>
    </source>
</evidence>
<proteinExistence type="predicted"/>
<evidence type="ECO:0000259" key="5">
    <source>
        <dbReference type="PROSITE" id="PS51635"/>
    </source>
</evidence>
<dbReference type="AlphaFoldDB" id="A0A7V8RCU1"/>
<comment type="caution">
    <text evidence="4">Lacks conserved residue(s) required for the propagation of feature annotation.</text>
</comment>
<feature type="short sequence motif" description="GXGXXG" evidence="4">
    <location>
        <begin position="37"/>
        <end position="42"/>
    </location>
</feature>
<dbReference type="GO" id="GO:0016042">
    <property type="term" value="P:lipid catabolic process"/>
    <property type="evidence" value="ECO:0007669"/>
    <property type="project" value="UniProtKB-UniRule"/>
</dbReference>
<protein>
    <submittedName>
        <fullName evidence="6">Patatin-like phospholipase family protein</fullName>
    </submittedName>
</protein>
<dbReference type="InterPro" id="IPR016035">
    <property type="entry name" value="Acyl_Trfase/lysoPLipase"/>
</dbReference>
<keyword evidence="2 4" id="KW-0442">Lipid degradation</keyword>
<keyword evidence="1 4" id="KW-0378">Hydrolase</keyword>